<organism evidence="1 2">
    <name type="scientific">Sphaerodactylus townsendi</name>
    <dbReference type="NCBI Taxonomy" id="933632"/>
    <lineage>
        <taxon>Eukaryota</taxon>
        <taxon>Metazoa</taxon>
        <taxon>Chordata</taxon>
        <taxon>Craniata</taxon>
        <taxon>Vertebrata</taxon>
        <taxon>Euteleostomi</taxon>
        <taxon>Lepidosauria</taxon>
        <taxon>Squamata</taxon>
        <taxon>Bifurcata</taxon>
        <taxon>Gekkota</taxon>
        <taxon>Sphaerodactylidae</taxon>
        <taxon>Sphaerodactylus</taxon>
    </lineage>
</organism>
<protein>
    <submittedName>
        <fullName evidence="1">Contactin-associated protein-like 2</fullName>
    </submittedName>
</protein>
<evidence type="ECO:0000313" key="1">
    <source>
        <dbReference type="EMBL" id="KAH8010528.1"/>
    </source>
</evidence>
<comment type="caution">
    <text evidence="1">The sequence shown here is derived from an EMBL/GenBank/DDBJ whole genome shotgun (WGS) entry which is preliminary data.</text>
</comment>
<reference evidence="1" key="1">
    <citation type="submission" date="2021-08" db="EMBL/GenBank/DDBJ databases">
        <title>The first chromosome-level gecko genome reveals the dynamic sex chromosomes of Neotropical dwarf geckos (Sphaerodactylidae: Sphaerodactylus).</title>
        <authorList>
            <person name="Pinto B.J."/>
            <person name="Keating S.E."/>
            <person name="Gamble T."/>
        </authorList>
    </citation>
    <scope>NUCLEOTIDE SEQUENCE</scope>
    <source>
        <strain evidence="1">TG3544</strain>
    </source>
</reference>
<dbReference type="Proteomes" id="UP000827872">
    <property type="component" value="Linkage Group LG11"/>
</dbReference>
<sequence length="115" mass="12689">MASLPGFCIDYWRSELGAIDEEIRKYNTPGFSGCLSRVQFNQVAPLKAALRPTNISSRVHTEGHLVESNCGANPLTIQPMSSVTDPWHADSARNVCEGVLEASQRGQQRLEMKSQ</sequence>
<name>A0ACB8FTV5_9SAUR</name>
<proteinExistence type="predicted"/>
<dbReference type="EMBL" id="CM037624">
    <property type="protein sequence ID" value="KAH8010528.1"/>
    <property type="molecule type" value="Genomic_DNA"/>
</dbReference>
<evidence type="ECO:0000313" key="2">
    <source>
        <dbReference type="Proteomes" id="UP000827872"/>
    </source>
</evidence>
<keyword evidence="2" id="KW-1185">Reference proteome</keyword>
<accession>A0ACB8FTV5</accession>
<gene>
    <name evidence="1" type="primary">CNTNAP2_5</name>
    <name evidence="1" type="ORF">K3G42_007128</name>
</gene>